<dbReference type="PANTHER" id="PTHR11451">
    <property type="entry name" value="THREONINE-TRNA LIGASE"/>
    <property type="match status" value="1"/>
</dbReference>
<dbReference type="InterPro" id="IPR033728">
    <property type="entry name" value="ThrRS_core"/>
</dbReference>
<feature type="binding site" evidence="13">
    <location>
        <position position="386"/>
    </location>
    <ligand>
        <name>Zn(2+)</name>
        <dbReference type="ChEBI" id="CHEBI:29105"/>
        <note>catalytic</note>
    </ligand>
</feature>
<evidence type="ECO:0000259" key="15">
    <source>
        <dbReference type="PROSITE" id="PS51880"/>
    </source>
</evidence>
<dbReference type="Pfam" id="PF07973">
    <property type="entry name" value="tRNA_SAD"/>
    <property type="match status" value="1"/>
</dbReference>
<dbReference type="NCBIfam" id="TIGR00418">
    <property type="entry name" value="thrS"/>
    <property type="match status" value="1"/>
</dbReference>
<dbReference type="AlphaFoldDB" id="A0A8J7PXK1"/>
<dbReference type="CDD" id="cd01667">
    <property type="entry name" value="TGS_ThrRS"/>
    <property type="match status" value="1"/>
</dbReference>
<dbReference type="GO" id="GO:0046872">
    <property type="term" value="F:metal ion binding"/>
    <property type="evidence" value="ECO:0007669"/>
    <property type="project" value="UniProtKB-KW"/>
</dbReference>
<dbReference type="InterPro" id="IPR002320">
    <property type="entry name" value="Thr-tRNA-ligase_IIa"/>
</dbReference>
<dbReference type="InterPro" id="IPR004154">
    <property type="entry name" value="Anticodon-bd"/>
</dbReference>
<dbReference type="Pfam" id="PF00587">
    <property type="entry name" value="tRNA-synt_2b"/>
    <property type="match status" value="1"/>
</dbReference>
<proteinExistence type="inferred from homology"/>
<dbReference type="InterPro" id="IPR006195">
    <property type="entry name" value="aa-tRNA-synth_II"/>
</dbReference>
<dbReference type="Gene3D" id="3.30.930.10">
    <property type="entry name" value="Bira Bifunctional Protein, Domain 2"/>
    <property type="match status" value="1"/>
</dbReference>
<feature type="domain" description="Aminoacyl-transfer RNA synthetases class-II family profile" evidence="14">
    <location>
        <begin position="243"/>
        <end position="535"/>
    </location>
</feature>
<protein>
    <recommendedName>
        <fullName evidence="13">Threonine--tRNA ligase</fullName>
        <ecNumber evidence="13">6.1.1.3</ecNumber>
    </recommendedName>
    <alternativeName>
        <fullName evidence="13">Threonyl-tRNA synthetase</fullName>
        <shortName evidence="13">ThrRS</shortName>
    </alternativeName>
</protein>
<dbReference type="InterPro" id="IPR047246">
    <property type="entry name" value="ThrRS_anticodon"/>
</dbReference>
<dbReference type="CDD" id="cd00771">
    <property type="entry name" value="ThrRS_core"/>
    <property type="match status" value="1"/>
</dbReference>
<dbReference type="PROSITE" id="PS50862">
    <property type="entry name" value="AA_TRNA_LIGASE_II"/>
    <property type="match status" value="1"/>
</dbReference>
<comment type="subunit">
    <text evidence="13">Homodimer.</text>
</comment>
<evidence type="ECO:0000256" key="12">
    <source>
        <dbReference type="ARBA" id="ARBA00049515"/>
    </source>
</evidence>
<sequence length="637" mass="73323">MVLITLPDGSSRSYEKEITGLEIASSISPRLAKEAIVVRVNGDLWDLNRSITEDATIEIVTRQQPEALEVLRHDAAHLLAEAIKELYPEAQITIGPAIDNGFYYDIYREESFTLADLEKLEKRMAEIVDRDEAIQRQVWQRDEAISYFKSMGEHFKAEIIADLPQTEKVTLYKQGSFLDLCRGPHLPSTARIGKAFKLMKLAGAYWRGDHRNPMLQRIYGTAWATEQQLKDYLHQLEEAEKRDHRKLGREMDLFHLQEESPGAIFWHPKGWEIYQTLQNYIRRLLKTNDYVEVNTPIMVDRSLWEASGHWSKFRENMFTSNDDETKVMAVKPMNCPCHIQIFRQGIKSYRDLPLRMAEFGACHRNEPSGSLHGIMRVRAFVQDDAHIFCTPQQITAETKAFCQLLQRVYKDLGFEHISIKFSDRPENRAGSDEVWDQAEQALREAALETGLEFILNPGEGAFYGPKLEFCLRDAIGREWQCGTFQVDFVLPQRLEAYYVGEDGQKHHPVMLHRAILGSLERFIGVLIEHFAGKFPLWLAPTQIAIAPITDESHEYAQEISNLLKTHGLRVETDLRNEKINYKIRELSLAKVPYIFVVGKREAQERTVAIRRLGGEMQEILALEDAIAKLREETLPPA</sequence>
<keyword evidence="11 13" id="KW-0030">Aminoacyl-tRNA synthetase</keyword>
<dbReference type="InterPro" id="IPR002314">
    <property type="entry name" value="aa-tRNA-synt_IIb"/>
</dbReference>
<evidence type="ECO:0000256" key="10">
    <source>
        <dbReference type="ARBA" id="ARBA00022917"/>
    </source>
</evidence>
<dbReference type="GO" id="GO:0000049">
    <property type="term" value="F:tRNA binding"/>
    <property type="evidence" value="ECO:0007669"/>
    <property type="project" value="UniProtKB-KW"/>
</dbReference>
<evidence type="ECO:0000256" key="3">
    <source>
        <dbReference type="ARBA" id="ARBA00022555"/>
    </source>
</evidence>
<dbReference type="FunFam" id="3.40.50.800:FF:000001">
    <property type="entry name" value="Threonine--tRNA ligase"/>
    <property type="match status" value="1"/>
</dbReference>
<dbReference type="InterPro" id="IPR004095">
    <property type="entry name" value="TGS"/>
</dbReference>
<dbReference type="EC" id="6.1.1.3" evidence="13"/>
<evidence type="ECO:0000256" key="7">
    <source>
        <dbReference type="ARBA" id="ARBA00022833"/>
    </source>
</evidence>
<evidence type="ECO:0000256" key="6">
    <source>
        <dbReference type="ARBA" id="ARBA00022741"/>
    </source>
</evidence>
<dbReference type="InterPro" id="IPR012947">
    <property type="entry name" value="tRNA_SAD"/>
</dbReference>
<keyword evidence="10 13" id="KW-0648">Protein biosynthesis</keyword>
<dbReference type="SUPFAM" id="SSF81271">
    <property type="entry name" value="TGS-like"/>
    <property type="match status" value="1"/>
</dbReference>
<dbReference type="Gene3D" id="3.30.54.20">
    <property type="match status" value="1"/>
</dbReference>
<dbReference type="Gene3D" id="3.30.980.10">
    <property type="entry name" value="Threonyl-trna Synthetase, Chain A, domain 2"/>
    <property type="match status" value="1"/>
</dbReference>
<dbReference type="HAMAP" id="MF_00184">
    <property type="entry name" value="Thr_tRNA_synth"/>
    <property type="match status" value="1"/>
</dbReference>
<dbReference type="EMBL" id="JAFKGL010000013">
    <property type="protein sequence ID" value="MBN9412783.1"/>
    <property type="molecule type" value="Genomic_DNA"/>
</dbReference>
<evidence type="ECO:0000256" key="11">
    <source>
        <dbReference type="ARBA" id="ARBA00023146"/>
    </source>
</evidence>
<dbReference type="PRINTS" id="PR01047">
    <property type="entry name" value="TRNASYNTHTHR"/>
</dbReference>
<comment type="caution">
    <text evidence="13">Lacks conserved residue(s) required for the propagation of feature annotation.</text>
</comment>
<dbReference type="SUPFAM" id="SSF55186">
    <property type="entry name" value="ThrRS/AlaRS common domain"/>
    <property type="match status" value="1"/>
</dbReference>
<comment type="similarity">
    <text evidence="1 13">Belongs to the class-II aminoacyl-tRNA synthetase family.</text>
</comment>
<dbReference type="InterPro" id="IPR012676">
    <property type="entry name" value="TGS-like"/>
</dbReference>
<feature type="binding site" evidence="13">
    <location>
        <position position="512"/>
    </location>
    <ligand>
        <name>Zn(2+)</name>
        <dbReference type="ChEBI" id="CHEBI:29105"/>
        <note>catalytic</note>
    </ligand>
</feature>
<dbReference type="SUPFAM" id="SSF55681">
    <property type="entry name" value="Class II aaRS and biotin synthetases"/>
    <property type="match status" value="1"/>
</dbReference>
<dbReference type="InterPro" id="IPR045864">
    <property type="entry name" value="aa-tRNA-synth_II/BPL/LPL"/>
</dbReference>
<keyword evidence="5 13" id="KW-0479">Metal-binding</keyword>
<dbReference type="Gene3D" id="3.40.50.800">
    <property type="entry name" value="Anticodon-binding domain"/>
    <property type="match status" value="1"/>
</dbReference>
<evidence type="ECO:0000256" key="1">
    <source>
        <dbReference type="ARBA" id="ARBA00008226"/>
    </source>
</evidence>
<dbReference type="GO" id="GO:0005737">
    <property type="term" value="C:cytoplasm"/>
    <property type="evidence" value="ECO:0007669"/>
    <property type="project" value="UniProtKB-SubCell"/>
</dbReference>
<dbReference type="InterPro" id="IPR036621">
    <property type="entry name" value="Anticodon-bd_dom_sf"/>
</dbReference>
<gene>
    <name evidence="13 16" type="primary">thrS</name>
    <name evidence="16" type="ORF">J0H12_02495</name>
</gene>
<keyword evidence="7 13" id="KW-0862">Zinc</keyword>
<organism evidence="16 17">
    <name type="scientific">Candidatus Paracaedimonas acanthamoebae</name>
    <dbReference type="NCBI Taxonomy" id="244581"/>
    <lineage>
        <taxon>Bacteria</taxon>
        <taxon>Pseudomonadati</taxon>
        <taxon>Pseudomonadota</taxon>
        <taxon>Alphaproteobacteria</taxon>
        <taxon>Holosporales</taxon>
        <taxon>Caedimonadaceae</taxon>
        <taxon>Candidatus Paracaedimonas</taxon>
    </lineage>
</organism>
<feature type="binding site" evidence="13">
    <location>
        <position position="335"/>
    </location>
    <ligand>
        <name>Zn(2+)</name>
        <dbReference type="ChEBI" id="CHEBI:29105"/>
        <note>catalytic</note>
    </ligand>
</feature>
<dbReference type="InterPro" id="IPR012675">
    <property type="entry name" value="Beta-grasp_dom_sf"/>
</dbReference>
<dbReference type="PROSITE" id="PS51880">
    <property type="entry name" value="TGS"/>
    <property type="match status" value="1"/>
</dbReference>
<keyword evidence="3 13" id="KW-0820">tRNA-binding</keyword>
<evidence type="ECO:0000313" key="17">
    <source>
        <dbReference type="Proteomes" id="UP000664414"/>
    </source>
</evidence>
<dbReference type="SMART" id="SM00863">
    <property type="entry name" value="tRNA_SAD"/>
    <property type="match status" value="1"/>
</dbReference>
<keyword evidence="4 13" id="KW-0436">Ligase</keyword>
<dbReference type="Pfam" id="PF03129">
    <property type="entry name" value="HGTP_anticodon"/>
    <property type="match status" value="1"/>
</dbReference>
<evidence type="ECO:0000256" key="5">
    <source>
        <dbReference type="ARBA" id="ARBA00022723"/>
    </source>
</evidence>
<dbReference type="FunFam" id="3.10.20.30:FF:000005">
    <property type="entry name" value="Threonine--tRNA ligase"/>
    <property type="match status" value="1"/>
</dbReference>
<evidence type="ECO:0000256" key="8">
    <source>
        <dbReference type="ARBA" id="ARBA00022840"/>
    </source>
</evidence>
<comment type="catalytic activity">
    <reaction evidence="12 13">
        <text>tRNA(Thr) + L-threonine + ATP = L-threonyl-tRNA(Thr) + AMP + diphosphate + H(+)</text>
        <dbReference type="Rhea" id="RHEA:24624"/>
        <dbReference type="Rhea" id="RHEA-COMP:9670"/>
        <dbReference type="Rhea" id="RHEA-COMP:9704"/>
        <dbReference type="ChEBI" id="CHEBI:15378"/>
        <dbReference type="ChEBI" id="CHEBI:30616"/>
        <dbReference type="ChEBI" id="CHEBI:33019"/>
        <dbReference type="ChEBI" id="CHEBI:57926"/>
        <dbReference type="ChEBI" id="CHEBI:78442"/>
        <dbReference type="ChEBI" id="CHEBI:78534"/>
        <dbReference type="ChEBI" id="CHEBI:456215"/>
        <dbReference type="EC" id="6.1.1.3"/>
    </reaction>
</comment>
<dbReference type="GO" id="GO:0005524">
    <property type="term" value="F:ATP binding"/>
    <property type="evidence" value="ECO:0007669"/>
    <property type="project" value="UniProtKB-UniRule"/>
</dbReference>
<feature type="domain" description="TGS" evidence="15">
    <location>
        <begin position="1"/>
        <end position="61"/>
    </location>
</feature>
<keyword evidence="8 13" id="KW-0067">ATP-binding</keyword>
<dbReference type="InterPro" id="IPR018163">
    <property type="entry name" value="Thr/Ala-tRNA-synth_IIc_edit"/>
</dbReference>
<keyword evidence="9 13" id="KW-0694">RNA-binding</keyword>
<comment type="cofactor">
    <cofactor evidence="13">
        <name>Zn(2+)</name>
        <dbReference type="ChEBI" id="CHEBI:29105"/>
    </cofactor>
    <text evidence="13">Binds 1 zinc ion per subunit.</text>
</comment>
<comment type="caution">
    <text evidence="16">The sequence shown here is derived from an EMBL/GenBank/DDBJ whole genome shotgun (WGS) entry which is preliminary data.</text>
</comment>
<dbReference type="Proteomes" id="UP000664414">
    <property type="component" value="Unassembled WGS sequence"/>
</dbReference>
<keyword evidence="6 13" id="KW-0547">Nucleotide-binding</keyword>
<dbReference type="GO" id="GO:0006435">
    <property type="term" value="P:threonyl-tRNA aminoacylation"/>
    <property type="evidence" value="ECO:0007669"/>
    <property type="project" value="UniProtKB-UniRule"/>
</dbReference>
<evidence type="ECO:0000256" key="2">
    <source>
        <dbReference type="ARBA" id="ARBA00022490"/>
    </source>
</evidence>
<keyword evidence="2 13" id="KW-0963">Cytoplasm</keyword>
<dbReference type="Pfam" id="PF02824">
    <property type="entry name" value="TGS"/>
    <property type="match status" value="1"/>
</dbReference>
<evidence type="ECO:0000256" key="13">
    <source>
        <dbReference type="HAMAP-Rule" id="MF_00184"/>
    </source>
</evidence>
<reference evidence="16" key="1">
    <citation type="submission" date="2021-02" db="EMBL/GenBank/DDBJ databases">
        <title>Thiocyanate and organic carbon inputs drive convergent selection for specific autotrophic Afipia and Thiobacillus strains within complex microbiomes.</title>
        <authorList>
            <person name="Huddy R.J."/>
            <person name="Sachdeva R."/>
            <person name="Kadzinga F."/>
            <person name="Kantor R.S."/>
            <person name="Harrison S.T.L."/>
            <person name="Banfield J.F."/>
        </authorList>
    </citation>
    <scope>NUCLEOTIDE SEQUENCE</scope>
    <source>
        <strain evidence="16">SCN18_10_11_15_R4_P_38_20</strain>
    </source>
</reference>
<dbReference type="FunFam" id="3.30.930.10:FF:000002">
    <property type="entry name" value="Threonine--tRNA ligase"/>
    <property type="match status" value="1"/>
</dbReference>
<evidence type="ECO:0000256" key="9">
    <source>
        <dbReference type="ARBA" id="ARBA00022884"/>
    </source>
</evidence>
<dbReference type="FunFam" id="3.30.54.20:FF:000002">
    <property type="entry name" value="Threonine--tRNA ligase"/>
    <property type="match status" value="1"/>
</dbReference>
<dbReference type="FunFam" id="3.30.980.10:FF:000005">
    <property type="entry name" value="Threonyl-tRNA synthetase, mitochondrial"/>
    <property type="match status" value="1"/>
</dbReference>
<accession>A0A8J7PXK1</accession>
<dbReference type="SUPFAM" id="SSF52954">
    <property type="entry name" value="Class II aaRS ABD-related"/>
    <property type="match status" value="1"/>
</dbReference>
<evidence type="ECO:0000313" key="16">
    <source>
        <dbReference type="EMBL" id="MBN9412783.1"/>
    </source>
</evidence>
<dbReference type="GO" id="GO:0004829">
    <property type="term" value="F:threonine-tRNA ligase activity"/>
    <property type="evidence" value="ECO:0007669"/>
    <property type="project" value="UniProtKB-UniRule"/>
</dbReference>
<evidence type="ECO:0000259" key="14">
    <source>
        <dbReference type="PROSITE" id="PS50862"/>
    </source>
</evidence>
<evidence type="ECO:0000256" key="4">
    <source>
        <dbReference type="ARBA" id="ARBA00022598"/>
    </source>
</evidence>
<dbReference type="PANTHER" id="PTHR11451:SF44">
    <property type="entry name" value="THREONINE--TRNA LIGASE, CHLOROPLASTIC_MITOCHONDRIAL 2"/>
    <property type="match status" value="1"/>
</dbReference>
<comment type="subcellular location">
    <subcellularLocation>
        <location evidence="13">Cytoplasm</location>
    </subcellularLocation>
</comment>
<dbReference type="Gene3D" id="3.10.20.30">
    <property type="match status" value="1"/>
</dbReference>
<dbReference type="CDD" id="cd00860">
    <property type="entry name" value="ThrRS_anticodon"/>
    <property type="match status" value="1"/>
</dbReference>
<name>A0A8J7PXK1_9PROT</name>